<dbReference type="Proteomes" id="UP001286313">
    <property type="component" value="Unassembled WGS sequence"/>
</dbReference>
<proteinExistence type="predicted"/>
<evidence type="ECO:0000313" key="1">
    <source>
        <dbReference type="EMBL" id="KAK3853521.1"/>
    </source>
</evidence>
<dbReference type="AlphaFoldDB" id="A0AAE1BMM8"/>
<protein>
    <submittedName>
        <fullName evidence="1">Uncharacterized protein</fullName>
    </submittedName>
</protein>
<accession>A0AAE1BMM8</accession>
<comment type="caution">
    <text evidence="1">The sequence shown here is derived from an EMBL/GenBank/DDBJ whole genome shotgun (WGS) entry which is preliminary data.</text>
</comment>
<keyword evidence="2" id="KW-1185">Reference proteome</keyword>
<evidence type="ECO:0000313" key="2">
    <source>
        <dbReference type="Proteomes" id="UP001286313"/>
    </source>
</evidence>
<reference evidence="1" key="1">
    <citation type="submission" date="2023-10" db="EMBL/GenBank/DDBJ databases">
        <title>Genome assemblies of two species of porcelain crab, Petrolisthes cinctipes and Petrolisthes manimaculis (Anomura: Porcellanidae).</title>
        <authorList>
            <person name="Angst P."/>
        </authorList>
    </citation>
    <scope>NUCLEOTIDE SEQUENCE</scope>
    <source>
        <strain evidence="1">PB745_01</strain>
        <tissue evidence="1">Gill</tissue>
    </source>
</reference>
<dbReference type="EMBL" id="JAWQEG010006932">
    <property type="protein sequence ID" value="KAK3853521.1"/>
    <property type="molecule type" value="Genomic_DNA"/>
</dbReference>
<sequence>MQSHTKFRLVKSPYTLITLHSANPRYTLPLCQPTLQPITLHSANPRYTLSRYTLSTHATPYHVTLCQPTLHPTTVNPSQSTPTYAVVVKCIVHIKDSWHHNLL</sequence>
<organism evidence="1 2">
    <name type="scientific">Petrolisthes cinctipes</name>
    <name type="common">Flat porcelain crab</name>
    <dbReference type="NCBI Taxonomy" id="88211"/>
    <lineage>
        <taxon>Eukaryota</taxon>
        <taxon>Metazoa</taxon>
        <taxon>Ecdysozoa</taxon>
        <taxon>Arthropoda</taxon>
        <taxon>Crustacea</taxon>
        <taxon>Multicrustacea</taxon>
        <taxon>Malacostraca</taxon>
        <taxon>Eumalacostraca</taxon>
        <taxon>Eucarida</taxon>
        <taxon>Decapoda</taxon>
        <taxon>Pleocyemata</taxon>
        <taxon>Anomura</taxon>
        <taxon>Galatheoidea</taxon>
        <taxon>Porcellanidae</taxon>
        <taxon>Petrolisthes</taxon>
    </lineage>
</organism>
<name>A0AAE1BMM8_PETCI</name>
<gene>
    <name evidence="1" type="ORF">Pcinc_039948</name>
</gene>